<dbReference type="PANTHER" id="PTHR36166:SF1">
    <property type="entry name" value="SRPBCC DOMAIN-CONTAINING PROTEIN"/>
    <property type="match status" value="1"/>
</dbReference>
<proteinExistence type="predicted"/>
<gene>
    <name evidence="1" type="ORF">OHK93_004910</name>
</gene>
<comment type="caution">
    <text evidence="1">The sequence shown here is derived from an EMBL/GenBank/DDBJ whole genome shotgun (WGS) entry which is preliminary data.</text>
</comment>
<name>A0AA43QV17_9LECA</name>
<accession>A0AA43QV17</accession>
<protein>
    <recommendedName>
        <fullName evidence="3">Coenzyme Q-binding protein COQ10 START domain-containing protein</fullName>
    </recommendedName>
</protein>
<organism evidence="1 2">
    <name type="scientific">Ramalina farinacea</name>
    <dbReference type="NCBI Taxonomy" id="258253"/>
    <lineage>
        <taxon>Eukaryota</taxon>
        <taxon>Fungi</taxon>
        <taxon>Dikarya</taxon>
        <taxon>Ascomycota</taxon>
        <taxon>Pezizomycotina</taxon>
        <taxon>Lecanoromycetes</taxon>
        <taxon>OSLEUM clade</taxon>
        <taxon>Lecanoromycetidae</taxon>
        <taxon>Lecanorales</taxon>
        <taxon>Lecanorineae</taxon>
        <taxon>Ramalinaceae</taxon>
        <taxon>Ramalina</taxon>
    </lineage>
</organism>
<evidence type="ECO:0000313" key="1">
    <source>
        <dbReference type="EMBL" id="MDI1493123.1"/>
    </source>
</evidence>
<dbReference type="Proteomes" id="UP001161017">
    <property type="component" value="Unassembled WGS sequence"/>
</dbReference>
<dbReference type="CDD" id="cd07822">
    <property type="entry name" value="SRPBCC_4"/>
    <property type="match status" value="1"/>
</dbReference>
<reference evidence="1" key="1">
    <citation type="journal article" date="2023" name="Genome Biol. Evol.">
        <title>First Whole Genome Sequence and Flow Cytometry Genome Size Data for the Lichen-Forming Fungus Ramalina farinacea (Ascomycota).</title>
        <authorList>
            <person name="Llewellyn T."/>
            <person name="Mian S."/>
            <person name="Hill R."/>
            <person name="Leitch I.J."/>
            <person name="Gaya E."/>
        </authorList>
    </citation>
    <scope>NUCLEOTIDE SEQUENCE</scope>
    <source>
        <strain evidence="1">LIQ254RAFAR</strain>
    </source>
</reference>
<dbReference type="PANTHER" id="PTHR36166">
    <property type="entry name" value="CHROMOSOME 9, WHOLE GENOME SHOTGUN SEQUENCE"/>
    <property type="match status" value="1"/>
</dbReference>
<keyword evidence="2" id="KW-1185">Reference proteome</keyword>
<dbReference type="AlphaFoldDB" id="A0AA43QV17"/>
<dbReference type="SUPFAM" id="SSF55961">
    <property type="entry name" value="Bet v1-like"/>
    <property type="match status" value="1"/>
</dbReference>
<evidence type="ECO:0008006" key="3">
    <source>
        <dbReference type="Google" id="ProtNLM"/>
    </source>
</evidence>
<sequence>MPPPPPSPQHKAQATLIQPPLPTPHWGPQTGSAFTVRANITINATADAILDALLNTADYPRWNSFVPRVTISTAGNDKSRLAQGVTFTEHVDMFRNGRPSGMIRMKLVMTTLQDHHQSQDDAGAHARGERYTVVWLGRALPDWALRSERVHRIMVDEGGGGVTYDVYETFSGVLAGVTRLVVGRALVERFAQWNEELKGYVEGRR</sequence>
<dbReference type="EMBL" id="JAPUFD010000023">
    <property type="protein sequence ID" value="MDI1493123.1"/>
    <property type="molecule type" value="Genomic_DNA"/>
</dbReference>
<evidence type="ECO:0000313" key="2">
    <source>
        <dbReference type="Proteomes" id="UP001161017"/>
    </source>
</evidence>
<dbReference type="Gene3D" id="3.30.530.20">
    <property type="match status" value="1"/>
</dbReference>
<dbReference type="InterPro" id="IPR023393">
    <property type="entry name" value="START-like_dom_sf"/>
</dbReference>